<evidence type="ECO:0000313" key="3">
    <source>
        <dbReference type="Proteomes" id="UP000095743"/>
    </source>
</evidence>
<protein>
    <recommendedName>
        <fullName evidence="1">Beta-lactamase class A catalytic domain-containing protein</fullName>
    </recommendedName>
</protein>
<dbReference type="PANTHER" id="PTHR35333:SF3">
    <property type="entry name" value="BETA-LACTAMASE-TYPE TRANSPEPTIDASE FOLD CONTAINING PROTEIN"/>
    <property type="match status" value="1"/>
</dbReference>
<evidence type="ECO:0000259" key="1">
    <source>
        <dbReference type="Pfam" id="PF13354"/>
    </source>
</evidence>
<reference evidence="2 3" key="1">
    <citation type="submission" date="2016-09" db="EMBL/GenBank/DDBJ databases">
        <title>Genomic analysis reveals versatility of anaerobic energy metabolism of Geosporobacter ferrireducens IRF9 of phylum Firmicutes.</title>
        <authorList>
            <person name="Kim S.-J."/>
        </authorList>
    </citation>
    <scope>NUCLEOTIDE SEQUENCE [LARGE SCALE GENOMIC DNA]</scope>
    <source>
        <strain evidence="2 3">IRF9</strain>
    </source>
</reference>
<dbReference type="GO" id="GO:0030655">
    <property type="term" value="P:beta-lactam antibiotic catabolic process"/>
    <property type="evidence" value="ECO:0007669"/>
    <property type="project" value="InterPro"/>
</dbReference>
<keyword evidence="3" id="KW-1185">Reference proteome</keyword>
<dbReference type="GO" id="GO:0008800">
    <property type="term" value="F:beta-lactamase activity"/>
    <property type="evidence" value="ECO:0007669"/>
    <property type="project" value="InterPro"/>
</dbReference>
<evidence type="ECO:0000313" key="2">
    <source>
        <dbReference type="EMBL" id="AOT72618.1"/>
    </source>
</evidence>
<sequence>MLEKEIIRALESTSAKTSVVLKDLRNDIWIFQKEEKMVIPSASTIKILIMTEALNQIQQGKYQLEEKVSIMEEEKVPYSIISDLTTDFYTFQDLITLMIIVSDNTATNVLIDLLGFDAINEMATKIGLKNTQLKRKMMDFEAAQMGRQNITTAIDMAMLMEKIFNREILNEKLCNHAIDILKRQKDKIMLKRYIPEDTVIAHKTGDLANLNHDIGIFYLPQQTYLLGVFVTEAQSNLAAQQIIGEISKLVYTYYL</sequence>
<dbReference type="RefSeq" id="WP_069980927.1">
    <property type="nucleotide sequence ID" value="NZ_CP017269.1"/>
</dbReference>
<dbReference type="GO" id="GO:0046677">
    <property type="term" value="P:response to antibiotic"/>
    <property type="evidence" value="ECO:0007669"/>
    <property type="project" value="InterPro"/>
</dbReference>
<feature type="domain" description="Beta-lactamase class A catalytic" evidence="1">
    <location>
        <begin position="18"/>
        <end position="230"/>
    </location>
</feature>
<dbReference type="Gene3D" id="3.40.710.10">
    <property type="entry name" value="DD-peptidase/beta-lactamase superfamily"/>
    <property type="match status" value="1"/>
</dbReference>
<accession>A0A1D8GP08</accession>
<dbReference type="InterPro" id="IPR000871">
    <property type="entry name" value="Beta-lactam_class-A"/>
</dbReference>
<proteinExistence type="predicted"/>
<dbReference type="InterPro" id="IPR045155">
    <property type="entry name" value="Beta-lactam_cat"/>
</dbReference>
<dbReference type="PANTHER" id="PTHR35333">
    <property type="entry name" value="BETA-LACTAMASE"/>
    <property type="match status" value="1"/>
</dbReference>
<dbReference type="STRING" id="1424294.Gferi_25525"/>
<dbReference type="KEGG" id="gfe:Gferi_25525"/>
<dbReference type="SUPFAM" id="SSF56601">
    <property type="entry name" value="beta-lactamase/transpeptidase-like"/>
    <property type="match status" value="1"/>
</dbReference>
<dbReference type="AlphaFoldDB" id="A0A1D8GP08"/>
<dbReference type="EMBL" id="CP017269">
    <property type="protein sequence ID" value="AOT72618.1"/>
    <property type="molecule type" value="Genomic_DNA"/>
</dbReference>
<name>A0A1D8GP08_9FIRM</name>
<gene>
    <name evidence="2" type="ORF">Gferi_25525</name>
</gene>
<dbReference type="Pfam" id="PF13354">
    <property type="entry name" value="Beta-lactamase2"/>
    <property type="match status" value="1"/>
</dbReference>
<dbReference type="Proteomes" id="UP000095743">
    <property type="component" value="Chromosome"/>
</dbReference>
<dbReference type="OrthoDB" id="9775096at2"/>
<dbReference type="InterPro" id="IPR012338">
    <property type="entry name" value="Beta-lactam/transpept-like"/>
</dbReference>
<organism evidence="2 3">
    <name type="scientific">Geosporobacter ferrireducens</name>
    <dbReference type="NCBI Taxonomy" id="1424294"/>
    <lineage>
        <taxon>Bacteria</taxon>
        <taxon>Bacillati</taxon>
        <taxon>Bacillota</taxon>
        <taxon>Clostridia</taxon>
        <taxon>Peptostreptococcales</taxon>
        <taxon>Thermotaleaceae</taxon>
        <taxon>Geosporobacter</taxon>
    </lineage>
</organism>